<reference evidence="3" key="1">
    <citation type="journal article" date="2010" name="Genome Res.">
        <title>Population genomic sequencing of Coccidioides fungi reveals recent hybridization and transposon control.</title>
        <authorList>
            <person name="Neafsey D.E."/>
            <person name="Barker B.M."/>
            <person name="Sharpton T.J."/>
            <person name="Stajich J.E."/>
            <person name="Park D.J."/>
            <person name="Whiston E."/>
            <person name="Hung C.-Y."/>
            <person name="McMahan C."/>
            <person name="White J."/>
            <person name="Sykes S."/>
            <person name="Heiman D."/>
            <person name="Young S."/>
            <person name="Zeng Q."/>
            <person name="Abouelleil A."/>
            <person name="Aftuck L."/>
            <person name="Bessette D."/>
            <person name="Brown A."/>
            <person name="FitzGerald M."/>
            <person name="Lui A."/>
            <person name="Macdonald J.P."/>
            <person name="Priest M."/>
            <person name="Orbach M.J."/>
            <person name="Galgiani J.N."/>
            <person name="Kirkland T.N."/>
            <person name="Cole G.T."/>
            <person name="Birren B.W."/>
            <person name="Henn M.R."/>
            <person name="Taylor J.W."/>
            <person name="Rounsley S.D."/>
        </authorList>
    </citation>
    <scope>NUCLEOTIDE SEQUENCE [LARGE SCALE GENOMIC DNA]</scope>
    <source>
        <strain evidence="3">RMSCC 2394</strain>
    </source>
</reference>
<evidence type="ECO:0000256" key="1">
    <source>
        <dbReference type="SAM" id="MobiDB-lite"/>
    </source>
</evidence>
<feature type="region of interest" description="Disordered" evidence="1">
    <location>
        <begin position="53"/>
        <end position="85"/>
    </location>
</feature>
<proteinExistence type="predicted"/>
<accession>A0A0J6YKG0</accession>
<gene>
    <name evidence="2" type="ORF">CIRG_07841</name>
</gene>
<name>A0A0J6YKG0_COCIT</name>
<sequence length="208" mass="23612">MNPWSSADGSWIEKWEYLQPSRRRRVNISPMNSPLSGKSRWKLSDALRPAGLGIQQQPIKPTNEDSGIHQSHPAENPAQHSRHWKPVVGGGGGVNTENLEFTSRDDVLLARIACSTLTPTKMGDIIQKPPGALKTRGLSSSMQIAEEFFKKTTLHFMPERSVSYTLKMNEGEQIQSVHKLSIHRRKMHLAEQHGYIWYQRTLQNTAEY</sequence>
<dbReference type="Proteomes" id="UP000054565">
    <property type="component" value="Unassembled WGS sequence"/>
</dbReference>
<dbReference type="EMBL" id="DS028097">
    <property type="protein sequence ID" value="KMP08160.1"/>
    <property type="molecule type" value="Genomic_DNA"/>
</dbReference>
<evidence type="ECO:0000313" key="2">
    <source>
        <dbReference type="EMBL" id="KMP08160.1"/>
    </source>
</evidence>
<protein>
    <submittedName>
        <fullName evidence="2">Uncharacterized protein</fullName>
    </submittedName>
</protein>
<dbReference type="AlphaFoldDB" id="A0A0J6YKG0"/>
<organism evidence="2 3">
    <name type="scientific">Coccidioides immitis RMSCC 2394</name>
    <dbReference type="NCBI Taxonomy" id="404692"/>
    <lineage>
        <taxon>Eukaryota</taxon>
        <taxon>Fungi</taxon>
        <taxon>Dikarya</taxon>
        <taxon>Ascomycota</taxon>
        <taxon>Pezizomycotina</taxon>
        <taxon>Eurotiomycetes</taxon>
        <taxon>Eurotiomycetidae</taxon>
        <taxon>Onygenales</taxon>
        <taxon>Onygenaceae</taxon>
        <taxon>Coccidioides</taxon>
    </lineage>
</organism>
<evidence type="ECO:0000313" key="3">
    <source>
        <dbReference type="Proteomes" id="UP000054565"/>
    </source>
</evidence>